<gene>
    <name evidence="2" type="ORF">EOJ36_02940</name>
</gene>
<comment type="caution">
    <text evidence="2">The sequence shown here is derived from an EMBL/GenBank/DDBJ whole genome shotgun (WGS) entry which is preliminary data.</text>
</comment>
<feature type="transmembrane region" description="Helical" evidence="1">
    <location>
        <begin position="87"/>
        <end position="113"/>
    </location>
</feature>
<dbReference type="RefSeq" id="WP_127802521.1">
    <property type="nucleotide sequence ID" value="NZ_SACY01000001.1"/>
</dbReference>
<keyword evidence="1" id="KW-1133">Transmembrane helix</keyword>
<dbReference type="Proteomes" id="UP000282832">
    <property type="component" value="Unassembled WGS sequence"/>
</dbReference>
<accession>A0A437PXK1</accession>
<keyword evidence="1" id="KW-0812">Transmembrane</keyword>
<keyword evidence="3" id="KW-1185">Reference proteome</keyword>
<organism evidence="2 3">
    <name type="scientific">Sandaracinomonas limnophila</name>
    <dbReference type="NCBI Taxonomy" id="1862386"/>
    <lineage>
        <taxon>Bacteria</taxon>
        <taxon>Pseudomonadati</taxon>
        <taxon>Bacteroidota</taxon>
        <taxon>Cytophagia</taxon>
        <taxon>Cytophagales</taxon>
        <taxon>Flectobacillaceae</taxon>
        <taxon>Sandaracinomonas</taxon>
    </lineage>
</organism>
<evidence type="ECO:0000313" key="3">
    <source>
        <dbReference type="Proteomes" id="UP000282832"/>
    </source>
</evidence>
<keyword evidence="1" id="KW-0472">Membrane</keyword>
<protein>
    <submittedName>
        <fullName evidence="2">Uncharacterized protein</fullName>
    </submittedName>
</protein>
<name>A0A437PXK1_9BACT</name>
<evidence type="ECO:0000256" key="1">
    <source>
        <dbReference type="SAM" id="Phobius"/>
    </source>
</evidence>
<proteinExistence type="predicted"/>
<feature type="transmembrane region" description="Helical" evidence="1">
    <location>
        <begin position="54"/>
        <end position="75"/>
    </location>
</feature>
<dbReference type="EMBL" id="SACY01000001">
    <property type="protein sequence ID" value="RVU26969.1"/>
    <property type="molecule type" value="Genomic_DNA"/>
</dbReference>
<dbReference type="AlphaFoldDB" id="A0A437PXK1"/>
<evidence type="ECO:0000313" key="2">
    <source>
        <dbReference type="EMBL" id="RVU26969.1"/>
    </source>
</evidence>
<sequence>MTHKIPYKKFSFYKPNQLEKHQYMLIKQNLKLNSKFKIKPSFNYKATFKFELSILKIVGCCIIAFLILNSISSFFEIKILNEISIIPLFIGFMIFLLFSFFSLIPTLISLLDYKLDENNYYKKLNIDILKSINYLDFLELQNNLKK</sequence>
<reference evidence="2 3" key="1">
    <citation type="submission" date="2019-01" db="EMBL/GenBank/DDBJ databases">
        <authorList>
            <person name="Chen W.-M."/>
        </authorList>
    </citation>
    <scope>NUCLEOTIDE SEQUENCE [LARGE SCALE GENOMIC DNA]</scope>
    <source>
        <strain evidence="2 3">FSY-15</strain>
    </source>
</reference>